<protein>
    <recommendedName>
        <fullName evidence="1">N-acetyltransferase domain-containing protein</fullName>
    </recommendedName>
</protein>
<accession>A0ABN2LJZ0</accession>
<dbReference type="PANTHER" id="PTHR43792">
    <property type="entry name" value="GNAT FAMILY, PUTATIVE (AFU_ORTHOLOGUE AFUA_3G00765)-RELATED-RELATED"/>
    <property type="match status" value="1"/>
</dbReference>
<dbReference type="Pfam" id="PF13302">
    <property type="entry name" value="Acetyltransf_3"/>
    <property type="match status" value="1"/>
</dbReference>
<organism evidence="2 3">
    <name type="scientific">Nostocoides veronense</name>
    <dbReference type="NCBI Taxonomy" id="330836"/>
    <lineage>
        <taxon>Bacteria</taxon>
        <taxon>Bacillati</taxon>
        <taxon>Actinomycetota</taxon>
        <taxon>Actinomycetes</taxon>
        <taxon>Micrococcales</taxon>
        <taxon>Intrasporangiaceae</taxon>
        <taxon>Nostocoides</taxon>
    </lineage>
</organism>
<reference evidence="2 3" key="1">
    <citation type="journal article" date="2019" name="Int. J. Syst. Evol. Microbiol.">
        <title>The Global Catalogue of Microorganisms (GCM) 10K type strain sequencing project: providing services to taxonomists for standard genome sequencing and annotation.</title>
        <authorList>
            <consortium name="The Broad Institute Genomics Platform"/>
            <consortium name="The Broad Institute Genome Sequencing Center for Infectious Disease"/>
            <person name="Wu L."/>
            <person name="Ma J."/>
        </authorList>
    </citation>
    <scope>NUCLEOTIDE SEQUENCE [LARGE SCALE GENOMIC DNA]</scope>
    <source>
        <strain evidence="2 3">JCM 15592</strain>
    </source>
</reference>
<evidence type="ECO:0000259" key="1">
    <source>
        <dbReference type="Pfam" id="PF13302"/>
    </source>
</evidence>
<dbReference type="InterPro" id="IPR051531">
    <property type="entry name" value="N-acetyltransferase"/>
</dbReference>
<dbReference type="EMBL" id="BAAAPO010000024">
    <property type="protein sequence ID" value="GAA1790971.1"/>
    <property type="molecule type" value="Genomic_DNA"/>
</dbReference>
<dbReference type="PANTHER" id="PTHR43792:SF16">
    <property type="entry name" value="N-ACETYLTRANSFERASE DOMAIN-CONTAINING PROTEIN"/>
    <property type="match status" value="1"/>
</dbReference>
<dbReference type="InterPro" id="IPR000182">
    <property type="entry name" value="GNAT_dom"/>
</dbReference>
<proteinExistence type="predicted"/>
<evidence type="ECO:0000313" key="2">
    <source>
        <dbReference type="EMBL" id="GAA1790971.1"/>
    </source>
</evidence>
<dbReference type="Proteomes" id="UP001499938">
    <property type="component" value="Unassembled WGS sequence"/>
</dbReference>
<keyword evidence="3" id="KW-1185">Reference proteome</keyword>
<sequence>MATEGARAVIEHGFTTVGLERIKGETMVANERSRSVMVKLGMRHTRIEHRTWEDPLPGVEQGEWLAEISRDEWLAQGS</sequence>
<gene>
    <name evidence="2" type="ORF">GCM10009811_14850</name>
</gene>
<feature type="domain" description="N-acetyltransferase" evidence="1">
    <location>
        <begin position="2"/>
        <end position="43"/>
    </location>
</feature>
<dbReference type="InterPro" id="IPR016181">
    <property type="entry name" value="Acyl_CoA_acyltransferase"/>
</dbReference>
<dbReference type="SUPFAM" id="SSF55729">
    <property type="entry name" value="Acyl-CoA N-acyltransferases (Nat)"/>
    <property type="match status" value="1"/>
</dbReference>
<name>A0ABN2LJZ0_9MICO</name>
<comment type="caution">
    <text evidence="2">The sequence shown here is derived from an EMBL/GenBank/DDBJ whole genome shotgun (WGS) entry which is preliminary data.</text>
</comment>
<dbReference type="Gene3D" id="3.40.630.30">
    <property type="match status" value="1"/>
</dbReference>
<evidence type="ECO:0000313" key="3">
    <source>
        <dbReference type="Proteomes" id="UP001499938"/>
    </source>
</evidence>